<dbReference type="GO" id="GO:0015031">
    <property type="term" value="P:protein transport"/>
    <property type="evidence" value="ECO:0007669"/>
    <property type="project" value="UniProtKB-KW"/>
</dbReference>
<dbReference type="InterPro" id="IPR001680">
    <property type="entry name" value="WD40_rpt"/>
</dbReference>
<keyword evidence="15" id="KW-1185">Reference proteome</keyword>
<evidence type="ECO:0000313" key="14">
    <source>
        <dbReference type="EMBL" id="PLW45458.1"/>
    </source>
</evidence>
<feature type="region of interest" description="Disordered" evidence="12">
    <location>
        <begin position="592"/>
        <end position="623"/>
    </location>
</feature>
<evidence type="ECO:0000313" key="13">
    <source>
        <dbReference type="EMBL" id="PLW28690.1"/>
    </source>
</evidence>
<name>A0A2N5V649_9BASI</name>
<dbReference type="EMBL" id="PGCI01000048">
    <property type="protein sequence ID" value="PLW45458.1"/>
    <property type="molecule type" value="Genomic_DNA"/>
</dbReference>
<dbReference type="Pfam" id="PF00400">
    <property type="entry name" value="WD40"/>
    <property type="match status" value="3"/>
</dbReference>
<dbReference type="PROSITE" id="PS50082">
    <property type="entry name" value="WD_REPEATS_2"/>
    <property type="match status" value="2"/>
</dbReference>
<dbReference type="InterPro" id="IPR037363">
    <property type="entry name" value="Sec13/Seh1_fam"/>
</dbReference>
<dbReference type="EMBL" id="PGCJ01000436">
    <property type="protein sequence ID" value="PLW28690.1"/>
    <property type="molecule type" value="Genomic_DNA"/>
</dbReference>
<feature type="compositionally biased region" description="Polar residues" evidence="12">
    <location>
        <begin position="257"/>
        <end position="266"/>
    </location>
</feature>
<dbReference type="InterPro" id="IPR036322">
    <property type="entry name" value="WD40_repeat_dom_sf"/>
</dbReference>
<keyword evidence="7" id="KW-0653">Protein transport</keyword>
<dbReference type="Proteomes" id="UP000235388">
    <property type="component" value="Unassembled WGS sequence"/>
</dbReference>
<dbReference type="SMART" id="SM00320">
    <property type="entry name" value="WD40"/>
    <property type="match status" value="6"/>
</dbReference>
<feature type="region of interest" description="Disordered" evidence="12">
    <location>
        <begin position="44"/>
        <end position="77"/>
    </location>
</feature>
<evidence type="ECO:0000313" key="16">
    <source>
        <dbReference type="Proteomes" id="UP000235392"/>
    </source>
</evidence>
<feature type="compositionally biased region" description="Polar residues" evidence="12">
    <location>
        <begin position="128"/>
        <end position="140"/>
    </location>
</feature>
<evidence type="ECO:0000256" key="3">
    <source>
        <dbReference type="ARBA" id="ARBA00022448"/>
    </source>
</evidence>
<dbReference type="GO" id="GO:1904263">
    <property type="term" value="P:positive regulation of TORC1 signaling"/>
    <property type="evidence" value="ECO:0007669"/>
    <property type="project" value="TreeGrafter"/>
</dbReference>
<protein>
    <submittedName>
        <fullName evidence="14">Uncharacterized protein</fullName>
    </submittedName>
</protein>
<keyword evidence="8" id="KW-0811">Translocation</keyword>
<feature type="region of interest" description="Disordered" evidence="12">
    <location>
        <begin position="514"/>
        <end position="549"/>
    </location>
</feature>
<comment type="subcellular location">
    <subcellularLocation>
        <location evidence="1">Nucleus</location>
        <location evidence="1">Nuclear pore complex</location>
    </subcellularLocation>
</comment>
<evidence type="ECO:0000313" key="15">
    <source>
        <dbReference type="Proteomes" id="UP000235388"/>
    </source>
</evidence>
<dbReference type="PANTHER" id="PTHR11024">
    <property type="entry name" value="NUCLEAR PORE COMPLEX PROTEIN SEC13 / SEH1 FAMILY MEMBER"/>
    <property type="match status" value="1"/>
</dbReference>
<dbReference type="SUPFAM" id="SSF50978">
    <property type="entry name" value="WD40 repeat-like"/>
    <property type="match status" value="1"/>
</dbReference>
<dbReference type="OrthoDB" id="5566198at2759"/>
<feature type="compositionally biased region" description="Polar residues" evidence="12">
    <location>
        <begin position="275"/>
        <end position="329"/>
    </location>
</feature>
<feature type="compositionally biased region" description="Low complexity" evidence="12">
    <location>
        <begin position="516"/>
        <end position="529"/>
    </location>
</feature>
<evidence type="ECO:0000256" key="8">
    <source>
        <dbReference type="ARBA" id="ARBA00023010"/>
    </source>
</evidence>
<keyword evidence="3" id="KW-0813">Transport</keyword>
<dbReference type="PANTHER" id="PTHR11024:SF3">
    <property type="entry name" value="NUCLEOPORIN SEH1"/>
    <property type="match status" value="1"/>
</dbReference>
<feature type="region of interest" description="Disordered" evidence="12">
    <location>
        <begin position="124"/>
        <end position="147"/>
    </location>
</feature>
<dbReference type="Gene3D" id="2.130.10.10">
    <property type="entry name" value="YVTN repeat-like/Quinoprotein amine dehydrogenase"/>
    <property type="match status" value="2"/>
</dbReference>
<feature type="region of interest" description="Disordered" evidence="12">
    <location>
        <begin position="224"/>
        <end position="329"/>
    </location>
</feature>
<keyword evidence="10" id="KW-0539">Nucleus</keyword>
<dbReference type="GO" id="GO:0035859">
    <property type="term" value="C:Seh1-associated complex"/>
    <property type="evidence" value="ECO:0007669"/>
    <property type="project" value="TreeGrafter"/>
</dbReference>
<dbReference type="Proteomes" id="UP000235392">
    <property type="component" value="Unassembled WGS sequence"/>
</dbReference>
<comment type="similarity">
    <text evidence="2">Belongs to the WD repeat SEC13 family.</text>
</comment>
<accession>A0A2N5V649</accession>
<dbReference type="InterPro" id="IPR015943">
    <property type="entry name" value="WD40/YVTN_repeat-like_dom_sf"/>
</dbReference>
<evidence type="ECO:0000256" key="12">
    <source>
        <dbReference type="SAM" id="MobiDB-lite"/>
    </source>
</evidence>
<comment type="caution">
    <text evidence="14">The sequence shown here is derived from an EMBL/GenBank/DDBJ whole genome shotgun (WGS) entry which is preliminary data.</text>
</comment>
<dbReference type="GO" id="GO:0034198">
    <property type="term" value="P:cellular response to amino acid starvation"/>
    <property type="evidence" value="ECO:0007669"/>
    <property type="project" value="TreeGrafter"/>
</dbReference>
<evidence type="ECO:0000256" key="5">
    <source>
        <dbReference type="ARBA" id="ARBA00022737"/>
    </source>
</evidence>
<dbReference type="STRING" id="200324.A0A2N5V649"/>
<keyword evidence="9" id="KW-0906">Nuclear pore complex</keyword>
<keyword evidence="5" id="KW-0677">Repeat</keyword>
<feature type="compositionally biased region" description="Basic and acidic residues" evidence="12">
    <location>
        <begin position="598"/>
        <end position="607"/>
    </location>
</feature>
<evidence type="ECO:0000256" key="1">
    <source>
        <dbReference type="ARBA" id="ARBA00004567"/>
    </source>
</evidence>
<evidence type="ECO:0000256" key="4">
    <source>
        <dbReference type="ARBA" id="ARBA00022574"/>
    </source>
</evidence>
<reference evidence="15 16" key="1">
    <citation type="submission" date="2017-11" db="EMBL/GenBank/DDBJ databases">
        <title>De novo assembly and phasing of dikaryotic genomes from two isolates of Puccinia coronata f. sp. avenae, the causal agent of oat crown rust.</title>
        <authorList>
            <person name="Miller M.E."/>
            <person name="Zhang Y."/>
            <person name="Omidvar V."/>
            <person name="Sperschneider J."/>
            <person name="Schwessinger B."/>
            <person name="Raley C."/>
            <person name="Palmer J.M."/>
            <person name="Garnica D."/>
            <person name="Upadhyaya N."/>
            <person name="Rathjen J."/>
            <person name="Taylor J.M."/>
            <person name="Park R.F."/>
            <person name="Dodds P.N."/>
            <person name="Hirsch C.D."/>
            <person name="Kianian S.F."/>
            <person name="Figueroa M."/>
        </authorList>
    </citation>
    <scope>NUCLEOTIDE SEQUENCE [LARGE SCALE GENOMIC DNA]</scope>
    <source>
        <strain evidence="13">12NC29</strain>
        <strain evidence="14">12SD80</strain>
    </source>
</reference>
<evidence type="ECO:0000256" key="10">
    <source>
        <dbReference type="ARBA" id="ARBA00023242"/>
    </source>
</evidence>
<evidence type="ECO:0000256" key="6">
    <source>
        <dbReference type="ARBA" id="ARBA00022816"/>
    </source>
</evidence>
<proteinExistence type="inferred from homology"/>
<gene>
    <name evidence="13" type="ORF">PCANC_23479</name>
    <name evidence="14" type="ORF">PCASD_05956</name>
</gene>
<dbReference type="PROSITE" id="PS50294">
    <property type="entry name" value="WD_REPEATS_REGION"/>
    <property type="match status" value="1"/>
</dbReference>
<feature type="compositionally biased region" description="Polar residues" evidence="12">
    <location>
        <begin position="224"/>
        <end position="241"/>
    </location>
</feature>
<evidence type="ECO:0000256" key="7">
    <source>
        <dbReference type="ARBA" id="ARBA00022927"/>
    </source>
</evidence>
<feature type="repeat" description="WD" evidence="11">
    <location>
        <begin position="454"/>
        <end position="491"/>
    </location>
</feature>
<sequence length="623" mass="66148">MAQTHFLALPNKDLISSFSFNYYGTRLAVSSLDHHIYILSSDPESGKWPEDHSQEPLTSQPNPEPSPGPHPIHNRKNPSIQAWTAHEGPVIKVIWSDPIHGEILASAGTDGTVRIWEEDTRRIDYPSGNETTGNKSNPAGKQSAALSPGGWYQQTILADSNRTIRDIGFSPSETSLRLASISSDHHLRIYECLETNSFSSDNWNLIINIDMSVLPSYPTTTSDHLNPNLAPNNTGPSSSAVTGGTTTTTTTTTTTGFQQHSHSPFTSVRGFDPSASLNTVKNNNNPSTAGTNFNLINPLSGLRSSTITPTHPASSSAFNPPATSSERSNLESFGGWSLSWCPESYWGNILAASAGSSGLIRLFKFTSHAQWENFGILNPLNFSNPNSAIHDPTLPPSSHLNHTNHSIRHAPTANASSTIAAAATNTNTTATNSTAAAGTTPAAAAGSSSSSSSSAAHISPVSSLAWAPPCGRDYHLIAAGHRDGRARIWKLVVPNDAASDWKLELNTELEDHVSLSSSSSTTPHPTNHHPIPPASKSHDGPAPAAGGGVGKCEWNISGTVLSTSGSDGKIRIWKMGYTSRWVNTAEINCVDHSNSNDPHSDTGHDTPGHLQPTPNTGEAIIVG</sequence>
<evidence type="ECO:0000256" key="9">
    <source>
        <dbReference type="ARBA" id="ARBA00023132"/>
    </source>
</evidence>
<organism evidence="14 16">
    <name type="scientific">Puccinia coronata f. sp. avenae</name>
    <dbReference type="NCBI Taxonomy" id="200324"/>
    <lineage>
        <taxon>Eukaryota</taxon>
        <taxon>Fungi</taxon>
        <taxon>Dikarya</taxon>
        <taxon>Basidiomycota</taxon>
        <taxon>Pucciniomycotina</taxon>
        <taxon>Pucciniomycetes</taxon>
        <taxon>Pucciniales</taxon>
        <taxon>Pucciniaceae</taxon>
        <taxon>Puccinia</taxon>
    </lineage>
</organism>
<evidence type="ECO:0000256" key="2">
    <source>
        <dbReference type="ARBA" id="ARBA00010102"/>
    </source>
</evidence>
<dbReference type="AlphaFoldDB" id="A0A2N5V649"/>
<keyword evidence="6" id="KW-0509">mRNA transport</keyword>
<dbReference type="GO" id="GO:0005198">
    <property type="term" value="F:structural molecule activity"/>
    <property type="evidence" value="ECO:0007669"/>
    <property type="project" value="InterPro"/>
</dbReference>
<feature type="repeat" description="WD" evidence="11">
    <location>
        <begin position="83"/>
        <end position="117"/>
    </location>
</feature>
<dbReference type="GO" id="GO:0031080">
    <property type="term" value="C:nuclear pore outer ring"/>
    <property type="evidence" value="ECO:0007669"/>
    <property type="project" value="TreeGrafter"/>
</dbReference>
<keyword evidence="4 11" id="KW-0853">WD repeat</keyword>
<feature type="compositionally biased region" description="Low complexity" evidence="12">
    <location>
        <begin position="242"/>
        <end position="256"/>
    </location>
</feature>
<dbReference type="GO" id="GO:0051028">
    <property type="term" value="P:mRNA transport"/>
    <property type="evidence" value="ECO:0007669"/>
    <property type="project" value="UniProtKB-KW"/>
</dbReference>
<evidence type="ECO:0000256" key="11">
    <source>
        <dbReference type="PROSITE-ProRule" id="PRU00221"/>
    </source>
</evidence>
<feature type="compositionally biased region" description="Basic and acidic residues" evidence="12">
    <location>
        <begin position="44"/>
        <end position="54"/>
    </location>
</feature>